<organism evidence="1 2">
    <name type="scientific">Anaerobacillus arseniciselenatis</name>
    <dbReference type="NCBI Taxonomy" id="85682"/>
    <lineage>
        <taxon>Bacteria</taxon>
        <taxon>Bacillati</taxon>
        <taxon>Bacillota</taxon>
        <taxon>Bacilli</taxon>
        <taxon>Bacillales</taxon>
        <taxon>Bacillaceae</taxon>
        <taxon>Anaerobacillus</taxon>
    </lineage>
</organism>
<sequence length="242" mass="27897">MFRRFRSSNNDCINIITTNYDHLIEVSAAIEGWEVWDGFGNGILSKPMNSMLLKSRMKRIVRQGSKPLYENTKHVKIYKPHGSLSWFRLSDNSFVKMPSISPYFITNMKVLGIGPVIVTPGIGKYLETHYEPYNNVMAEMKNSIQDARAMIFLGFGFNDIHIQASFQSVLRNENIPKLIATRSLTDKFFKLIEQKEIKNYYAIEKYGEVSRIYSDQQDGIVILADEEGWSFKGLLKNTWGDE</sequence>
<gene>
    <name evidence="1" type="ORF">BKP35_17380</name>
</gene>
<dbReference type="AlphaFoldDB" id="A0A1S2LAR5"/>
<dbReference type="Proteomes" id="UP000180098">
    <property type="component" value="Unassembled WGS sequence"/>
</dbReference>
<reference evidence="1 2" key="1">
    <citation type="submission" date="2016-10" db="EMBL/GenBank/DDBJ databases">
        <title>Draft genome sequences of four alkaliphilic bacteria belonging to the Anaerobacillus genus.</title>
        <authorList>
            <person name="Bassil N.M."/>
            <person name="Lloyd J.R."/>
        </authorList>
    </citation>
    <scope>NUCLEOTIDE SEQUENCE [LARGE SCALE GENOMIC DNA]</scope>
    <source>
        <strain evidence="1 2">DSM 15340</strain>
    </source>
</reference>
<accession>A0A1S2LAR5</accession>
<dbReference type="Pfam" id="PF13289">
    <property type="entry name" value="SIR2_2"/>
    <property type="match status" value="1"/>
</dbReference>
<dbReference type="InterPro" id="IPR029035">
    <property type="entry name" value="DHS-like_NAD/FAD-binding_dom"/>
</dbReference>
<proteinExistence type="predicted"/>
<dbReference type="EMBL" id="MLQQ01000049">
    <property type="protein sequence ID" value="OIJ08857.1"/>
    <property type="molecule type" value="Genomic_DNA"/>
</dbReference>
<protein>
    <submittedName>
        <fullName evidence="1">Uncharacterized protein</fullName>
    </submittedName>
</protein>
<evidence type="ECO:0000313" key="1">
    <source>
        <dbReference type="EMBL" id="OIJ08857.1"/>
    </source>
</evidence>
<evidence type="ECO:0000313" key="2">
    <source>
        <dbReference type="Proteomes" id="UP000180098"/>
    </source>
</evidence>
<comment type="caution">
    <text evidence="1">The sequence shown here is derived from an EMBL/GenBank/DDBJ whole genome shotgun (WGS) entry which is preliminary data.</text>
</comment>
<name>A0A1S2LAR5_9BACI</name>
<keyword evidence="2" id="KW-1185">Reference proteome</keyword>
<dbReference type="SUPFAM" id="SSF52467">
    <property type="entry name" value="DHS-like NAD/FAD-binding domain"/>
    <property type="match status" value="1"/>
</dbReference>